<gene>
    <name evidence="2" type="ORF">C6I21_00640</name>
</gene>
<dbReference type="CDD" id="cd04301">
    <property type="entry name" value="NAT_SF"/>
    <property type="match status" value="1"/>
</dbReference>
<dbReference type="OrthoDB" id="9800797at2"/>
<dbReference type="Gene3D" id="3.40.630.30">
    <property type="match status" value="1"/>
</dbReference>
<proteinExistence type="predicted"/>
<dbReference type="PROSITE" id="PS51186">
    <property type="entry name" value="GNAT"/>
    <property type="match status" value="1"/>
</dbReference>
<protein>
    <submittedName>
        <fullName evidence="2">GNAT family N-acetyltransferase</fullName>
    </submittedName>
</protein>
<evidence type="ECO:0000313" key="2">
    <source>
        <dbReference type="EMBL" id="PRO67108.1"/>
    </source>
</evidence>
<organism evidence="2 3">
    <name type="scientific">Alkalicoccus urumqiensis</name>
    <name type="common">Bacillus urumqiensis</name>
    <dbReference type="NCBI Taxonomy" id="1548213"/>
    <lineage>
        <taxon>Bacteria</taxon>
        <taxon>Bacillati</taxon>
        <taxon>Bacillota</taxon>
        <taxon>Bacilli</taxon>
        <taxon>Bacillales</taxon>
        <taxon>Bacillaceae</taxon>
        <taxon>Alkalicoccus</taxon>
    </lineage>
</organism>
<dbReference type="EMBL" id="PVNS01000001">
    <property type="protein sequence ID" value="PRO67108.1"/>
    <property type="molecule type" value="Genomic_DNA"/>
</dbReference>
<reference evidence="2 3" key="1">
    <citation type="submission" date="2018-03" db="EMBL/GenBank/DDBJ databases">
        <title>Bacillus urumqiensis sp. nov., a moderately haloalkaliphilic bacterium isolated from a salt lake.</title>
        <authorList>
            <person name="Zhao B."/>
            <person name="Liao Z."/>
        </authorList>
    </citation>
    <scope>NUCLEOTIDE SEQUENCE [LARGE SCALE GENOMIC DNA]</scope>
    <source>
        <strain evidence="2 3">BZ-SZ-XJ18</strain>
    </source>
</reference>
<comment type="caution">
    <text evidence="2">The sequence shown here is derived from an EMBL/GenBank/DDBJ whole genome shotgun (WGS) entry which is preliminary data.</text>
</comment>
<dbReference type="GO" id="GO:0016747">
    <property type="term" value="F:acyltransferase activity, transferring groups other than amino-acyl groups"/>
    <property type="evidence" value="ECO:0007669"/>
    <property type="project" value="InterPro"/>
</dbReference>
<feature type="domain" description="N-acetyltransferase" evidence="1">
    <location>
        <begin position="11"/>
        <end position="153"/>
    </location>
</feature>
<dbReference type="InterPro" id="IPR000182">
    <property type="entry name" value="GNAT_dom"/>
</dbReference>
<keyword evidence="2" id="KW-0808">Transferase</keyword>
<dbReference type="SUPFAM" id="SSF55729">
    <property type="entry name" value="Acyl-CoA N-acyltransferases (Nat)"/>
    <property type="match status" value="1"/>
</dbReference>
<evidence type="ECO:0000259" key="1">
    <source>
        <dbReference type="PROSITE" id="PS51186"/>
    </source>
</evidence>
<accession>A0A2P6MLF4</accession>
<dbReference type="RefSeq" id="WP_105957494.1">
    <property type="nucleotide sequence ID" value="NZ_PVNS01000001.1"/>
</dbReference>
<keyword evidence="3" id="KW-1185">Reference proteome</keyword>
<name>A0A2P6MLF4_ALKUR</name>
<evidence type="ECO:0000313" key="3">
    <source>
        <dbReference type="Proteomes" id="UP000243650"/>
    </source>
</evidence>
<dbReference type="AlphaFoldDB" id="A0A2P6MLF4"/>
<dbReference type="Pfam" id="PF13673">
    <property type="entry name" value="Acetyltransf_10"/>
    <property type="match status" value="1"/>
</dbReference>
<dbReference type="Proteomes" id="UP000243650">
    <property type="component" value="Unassembled WGS sequence"/>
</dbReference>
<sequence length="153" mass="17127">MKDKSRQARSRYLRPALPEEAGPLSRLAYRAKAGWGYEPAFMEACRDVLRFTEEDTASIVVEEEKGVLLGFGLYNKQEQELTHLFVDPAFQGSGTGKRLFETIVSSLAAGTVFQIKSDPGACGFYERLGAVRTGSVFSEIDPDRQLPLLEYRR</sequence>
<dbReference type="InterPro" id="IPR016181">
    <property type="entry name" value="Acyl_CoA_acyltransferase"/>
</dbReference>